<sequence>MIDTTRLTQILRFLEIIDQFKAIYRANYLSSQNRHENDAEHTWHMAMFALLLHKELSIEVDIEHTLKLILTHDLVEIYAGDTPAFDVAGNLDREEREEQAAQALFAQLPEDLGTQVHDWWREFEACTTPEARYARAVDKLQSFAQNIFSQGRNWRENGVSAERSRVLNGAARQFDPALTEAFELLYQRGVEENCYASL</sequence>
<dbReference type="GO" id="GO:0046872">
    <property type="term" value="F:metal ion binding"/>
    <property type="evidence" value="ECO:0007669"/>
    <property type="project" value="UniProtKB-KW"/>
</dbReference>
<feature type="domain" description="HD" evidence="3">
    <location>
        <begin position="17"/>
        <end position="163"/>
    </location>
</feature>
<dbReference type="InterPro" id="IPR039356">
    <property type="entry name" value="YfbR/HDDC2"/>
</dbReference>
<comment type="caution">
    <text evidence="4">The sequence shown here is derived from an EMBL/GenBank/DDBJ whole genome shotgun (WGS) entry which is preliminary data.</text>
</comment>
<reference evidence="5" key="1">
    <citation type="submission" date="2018-12" db="EMBL/GenBank/DDBJ databases">
        <title>Tengunoibacter tsumagoiensis gen. nov., sp. nov., Dictyobacter kobayashii sp. nov., D. alpinus sp. nov., and D. joshuensis sp. nov. and description of Dictyobacteraceae fam. nov. within the order Ktedonobacterales isolated from Tengu-no-mugimeshi.</title>
        <authorList>
            <person name="Wang C.M."/>
            <person name="Zheng Y."/>
            <person name="Sakai Y."/>
            <person name="Toyoda A."/>
            <person name="Minakuchi Y."/>
            <person name="Abe K."/>
            <person name="Yokota A."/>
            <person name="Yabe S."/>
        </authorList>
    </citation>
    <scope>NUCLEOTIDE SEQUENCE [LARGE SCALE GENOMIC DNA]</scope>
    <source>
        <strain evidence="5">S-27</strain>
    </source>
</reference>
<evidence type="ECO:0000256" key="1">
    <source>
        <dbReference type="ARBA" id="ARBA00022723"/>
    </source>
</evidence>
<dbReference type="OrthoDB" id="9796032at2"/>
<dbReference type="GO" id="GO:0005737">
    <property type="term" value="C:cytoplasm"/>
    <property type="evidence" value="ECO:0007669"/>
    <property type="project" value="TreeGrafter"/>
</dbReference>
<accession>A0A401ZJ67</accession>
<organism evidence="4 5">
    <name type="scientific">Dictyobacter aurantiacus</name>
    <dbReference type="NCBI Taxonomy" id="1936993"/>
    <lineage>
        <taxon>Bacteria</taxon>
        <taxon>Bacillati</taxon>
        <taxon>Chloroflexota</taxon>
        <taxon>Ktedonobacteria</taxon>
        <taxon>Ktedonobacterales</taxon>
        <taxon>Dictyobacteraceae</taxon>
        <taxon>Dictyobacter</taxon>
    </lineage>
</organism>
<dbReference type="EMBL" id="BIFQ01000001">
    <property type="protein sequence ID" value="GCE06897.1"/>
    <property type="molecule type" value="Genomic_DNA"/>
</dbReference>
<dbReference type="PANTHER" id="PTHR11845">
    <property type="entry name" value="5'-DEOXYNUCLEOTIDASE HDDC2"/>
    <property type="match status" value="1"/>
</dbReference>
<keyword evidence="5" id="KW-1185">Reference proteome</keyword>
<name>A0A401ZJ67_9CHLR</name>
<protein>
    <submittedName>
        <fullName evidence="4">Hydrolase</fullName>
    </submittedName>
</protein>
<dbReference type="AlphaFoldDB" id="A0A401ZJ67"/>
<evidence type="ECO:0000259" key="3">
    <source>
        <dbReference type="Pfam" id="PF13023"/>
    </source>
</evidence>
<dbReference type="GO" id="GO:0002953">
    <property type="term" value="F:5'-deoxynucleotidase activity"/>
    <property type="evidence" value="ECO:0007669"/>
    <property type="project" value="InterPro"/>
</dbReference>
<dbReference type="Proteomes" id="UP000287224">
    <property type="component" value="Unassembled WGS sequence"/>
</dbReference>
<evidence type="ECO:0000313" key="4">
    <source>
        <dbReference type="EMBL" id="GCE06897.1"/>
    </source>
</evidence>
<dbReference type="InterPro" id="IPR006674">
    <property type="entry name" value="HD_domain"/>
</dbReference>
<dbReference type="SUPFAM" id="SSF109604">
    <property type="entry name" value="HD-domain/PDEase-like"/>
    <property type="match status" value="1"/>
</dbReference>
<evidence type="ECO:0000313" key="5">
    <source>
        <dbReference type="Proteomes" id="UP000287224"/>
    </source>
</evidence>
<dbReference type="Gene3D" id="1.10.3210.10">
    <property type="entry name" value="Hypothetical protein af1432"/>
    <property type="match status" value="1"/>
</dbReference>
<gene>
    <name evidence="4" type="ORF">KDAU_42260</name>
</gene>
<dbReference type="RefSeq" id="WP_126597784.1">
    <property type="nucleotide sequence ID" value="NZ_BIFQ01000001.1"/>
</dbReference>
<keyword evidence="2 4" id="KW-0378">Hydrolase</keyword>
<evidence type="ECO:0000256" key="2">
    <source>
        <dbReference type="ARBA" id="ARBA00022801"/>
    </source>
</evidence>
<proteinExistence type="predicted"/>
<dbReference type="Pfam" id="PF13023">
    <property type="entry name" value="HD_3"/>
    <property type="match status" value="1"/>
</dbReference>
<keyword evidence="1" id="KW-0479">Metal-binding</keyword>
<dbReference type="PANTHER" id="PTHR11845:SF13">
    <property type="entry name" value="5'-DEOXYNUCLEOTIDASE HDDC2"/>
    <property type="match status" value="1"/>
</dbReference>